<evidence type="ECO:0000313" key="3">
    <source>
        <dbReference type="EMBL" id="TXC62043.1"/>
    </source>
</evidence>
<evidence type="ECO:0000259" key="2">
    <source>
        <dbReference type="Pfam" id="PF09350"/>
    </source>
</evidence>
<organism evidence="3 4">
    <name type="scientific">Piscinibacter aquaticus</name>
    <dbReference type="NCBI Taxonomy" id="392597"/>
    <lineage>
        <taxon>Bacteria</taxon>
        <taxon>Pseudomonadati</taxon>
        <taxon>Pseudomonadota</taxon>
        <taxon>Betaproteobacteria</taxon>
        <taxon>Burkholderiales</taxon>
        <taxon>Sphaerotilaceae</taxon>
        <taxon>Piscinibacter</taxon>
    </lineage>
</organism>
<feature type="compositionally biased region" description="Low complexity" evidence="1">
    <location>
        <begin position="10"/>
        <end position="25"/>
    </location>
</feature>
<dbReference type="Pfam" id="PF09350">
    <property type="entry name" value="DJC28_CD"/>
    <property type="match status" value="1"/>
</dbReference>
<dbReference type="EMBL" id="VOPW01000003">
    <property type="protein sequence ID" value="TXC62043.1"/>
    <property type="molecule type" value="Genomic_DNA"/>
</dbReference>
<evidence type="ECO:0000313" key="4">
    <source>
        <dbReference type="Proteomes" id="UP000321832"/>
    </source>
</evidence>
<keyword evidence="4" id="KW-1185">Reference proteome</keyword>
<comment type="caution">
    <text evidence="3">The sequence shown here is derived from an EMBL/GenBank/DDBJ whole genome shotgun (WGS) entry which is preliminary data.</text>
</comment>
<proteinExistence type="predicted"/>
<dbReference type="AlphaFoldDB" id="A0A5C6TNL5"/>
<protein>
    <submittedName>
        <fullName evidence="3">DUF1992 domain-containing protein</fullName>
    </submittedName>
</protein>
<evidence type="ECO:0000256" key="1">
    <source>
        <dbReference type="SAM" id="MobiDB-lite"/>
    </source>
</evidence>
<name>A0A5C6TNL5_9BURK</name>
<dbReference type="Proteomes" id="UP000321832">
    <property type="component" value="Unassembled WGS sequence"/>
</dbReference>
<gene>
    <name evidence="3" type="ORF">FSC37_22890</name>
</gene>
<reference evidence="3 4" key="1">
    <citation type="submission" date="2019-08" db="EMBL/GenBank/DDBJ databases">
        <authorList>
            <person name="Khan S.A."/>
            <person name="Jeon C.O."/>
            <person name="Jeong S.E."/>
        </authorList>
    </citation>
    <scope>NUCLEOTIDE SEQUENCE [LARGE SCALE GENOMIC DNA]</scope>
    <source>
        <strain evidence="4">IMCC1728</strain>
    </source>
</reference>
<feature type="domain" description="DnaJ homologue subfamily C member 28 conserved" evidence="2">
    <location>
        <begin position="58"/>
        <end position="119"/>
    </location>
</feature>
<accession>A0A5C6TNL5</accession>
<sequence>MPRSRRARWWRATTRPSRTRCSPSRGRSHEPHRRFRSPQAARCGHPLAGRRDRRAPAQAQRSGELRSAPSFGKPLAEAEGWSETPTEFRLPFKILKNAGVPPPEIEMFHQRAALREQLAAAASDDERRAIAARLSEVEQAIALRLEGMRASGRL</sequence>
<feature type="region of interest" description="Disordered" evidence="1">
    <location>
        <begin position="1"/>
        <end position="82"/>
    </location>
</feature>
<dbReference type="InterPro" id="IPR018961">
    <property type="entry name" value="DnaJ_homolog_subfam-C_membr-28"/>
</dbReference>